<protein>
    <submittedName>
        <fullName evidence="2">Uncharacterized protein</fullName>
    </submittedName>
</protein>
<reference evidence="2" key="1">
    <citation type="submission" date="2017-07" db="EMBL/GenBank/DDBJ databases">
        <title>Taro Niue Genome Assembly and Annotation.</title>
        <authorList>
            <person name="Atibalentja N."/>
            <person name="Keating K."/>
            <person name="Fields C.J."/>
        </authorList>
    </citation>
    <scope>NUCLEOTIDE SEQUENCE</scope>
    <source>
        <strain evidence="2">Niue_2</strain>
        <tissue evidence="2">Leaf</tissue>
    </source>
</reference>
<dbReference type="Proteomes" id="UP000652761">
    <property type="component" value="Unassembled WGS sequence"/>
</dbReference>
<organism evidence="2 3">
    <name type="scientific">Colocasia esculenta</name>
    <name type="common">Wild taro</name>
    <name type="synonym">Arum esculentum</name>
    <dbReference type="NCBI Taxonomy" id="4460"/>
    <lineage>
        <taxon>Eukaryota</taxon>
        <taxon>Viridiplantae</taxon>
        <taxon>Streptophyta</taxon>
        <taxon>Embryophyta</taxon>
        <taxon>Tracheophyta</taxon>
        <taxon>Spermatophyta</taxon>
        <taxon>Magnoliopsida</taxon>
        <taxon>Liliopsida</taxon>
        <taxon>Araceae</taxon>
        <taxon>Aroideae</taxon>
        <taxon>Colocasieae</taxon>
        <taxon>Colocasia</taxon>
    </lineage>
</organism>
<dbReference type="AlphaFoldDB" id="A0A843VYQ3"/>
<gene>
    <name evidence="2" type="ORF">Taro_029953</name>
</gene>
<evidence type="ECO:0000256" key="1">
    <source>
        <dbReference type="SAM" id="MobiDB-lite"/>
    </source>
</evidence>
<evidence type="ECO:0000313" key="3">
    <source>
        <dbReference type="Proteomes" id="UP000652761"/>
    </source>
</evidence>
<dbReference type="EMBL" id="NMUH01002024">
    <property type="protein sequence ID" value="MQL97263.1"/>
    <property type="molecule type" value="Genomic_DNA"/>
</dbReference>
<accession>A0A843VYQ3</accession>
<comment type="caution">
    <text evidence="2">The sequence shown here is derived from an EMBL/GenBank/DDBJ whole genome shotgun (WGS) entry which is preliminary data.</text>
</comment>
<evidence type="ECO:0000313" key="2">
    <source>
        <dbReference type="EMBL" id="MQL97263.1"/>
    </source>
</evidence>
<proteinExistence type="predicted"/>
<keyword evidence="3" id="KW-1185">Reference proteome</keyword>
<sequence length="100" mass="11222">MWRSAGRLGSCGSTTRRSSSSPIRLLRPVQIVPLESSKGRSNLNPIVQGLYPWKEGQVYFLTQLKCTIFVQYTRSIKRSSNSGLNKGFLKNETSATQKEI</sequence>
<name>A0A843VYQ3_COLES</name>
<feature type="region of interest" description="Disordered" evidence="1">
    <location>
        <begin position="1"/>
        <end position="22"/>
    </location>
</feature>